<dbReference type="EMBL" id="JAFKCW010000002">
    <property type="protein sequence ID" value="MBN7801077.1"/>
    <property type="molecule type" value="Genomic_DNA"/>
</dbReference>
<keyword evidence="2" id="KW-1185">Reference proteome</keyword>
<organism evidence="1 2">
    <name type="scientific">Algoriphagus aestuariicola</name>
    <dbReference type="NCBI Taxonomy" id="1852016"/>
    <lineage>
        <taxon>Bacteria</taxon>
        <taxon>Pseudomonadati</taxon>
        <taxon>Bacteroidota</taxon>
        <taxon>Cytophagia</taxon>
        <taxon>Cytophagales</taxon>
        <taxon>Cyclobacteriaceae</taxon>
        <taxon>Algoriphagus</taxon>
    </lineage>
</organism>
<comment type="caution">
    <text evidence="1">The sequence shown here is derived from an EMBL/GenBank/DDBJ whole genome shotgun (WGS) entry which is preliminary data.</text>
</comment>
<accession>A0ABS3BP59</accession>
<protein>
    <recommendedName>
        <fullName evidence="3">Cache domain-containing protein</fullName>
    </recommendedName>
</protein>
<dbReference type="Gene3D" id="3.30.450.20">
    <property type="entry name" value="PAS domain"/>
    <property type="match status" value="1"/>
</dbReference>
<sequence length="337" mass="38044">MRLFRIGSISLGGLAFMVGCGASEEKFPEQDFEKLNGVIQEMIYHGERMATDIDTIAHYYEEIVSKKDSVLRVAPPSPYHFVGAISTNLPGQDSTLSSVIILNSTPDRKMAEEEVVLTNSLDSLFAEFIKGNPRTAQIYSNSAMQVSRVFPAYDVKNIIDTDIDVTKFNFYYKADLEHNPSKGLVWIPEPYVDPAGKGWIISLIHPIYDGDQLFAVLGVDFTVSDLVQNYMDAVEGEILMVNAKGEIVAGKAGAIESLSMPPLKNHVYRETIHSDYFRISDFNLFSSKSREVREMAQQFLLEKKDRFEFDEETNLSRAICVPFIGIDWFLIQVFPNY</sequence>
<name>A0ABS3BP59_9BACT</name>
<proteinExistence type="predicted"/>
<evidence type="ECO:0000313" key="2">
    <source>
        <dbReference type="Proteomes" id="UP000664698"/>
    </source>
</evidence>
<reference evidence="1 2" key="1">
    <citation type="submission" date="2021-03" db="EMBL/GenBank/DDBJ databases">
        <title>novel species isolated from a fishpond in China.</title>
        <authorList>
            <person name="Lu H."/>
            <person name="Cai Z."/>
        </authorList>
    </citation>
    <scope>NUCLEOTIDE SEQUENCE [LARGE SCALE GENOMIC DNA]</scope>
    <source>
        <strain evidence="1 2">JCM 31546</strain>
    </source>
</reference>
<dbReference type="PROSITE" id="PS51257">
    <property type="entry name" value="PROKAR_LIPOPROTEIN"/>
    <property type="match status" value="1"/>
</dbReference>
<dbReference type="RefSeq" id="WP_206569057.1">
    <property type="nucleotide sequence ID" value="NZ_JAFKCW010000002.1"/>
</dbReference>
<dbReference type="Proteomes" id="UP000664698">
    <property type="component" value="Unassembled WGS sequence"/>
</dbReference>
<evidence type="ECO:0000313" key="1">
    <source>
        <dbReference type="EMBL" id="MBN7801077.1"/>
    </source>
</evidence>
<evidence type="ECO:0008006" key="3">
    <source>
        <dbReference type="Google" id="ProtNLM"/>
    </source>
</evidence>
<gene>
    <name evidence="1" type="ORF">J0A67_09400</name>
</gene>